<organism evidence="1 2">
    <name type="scientific">Mycobacterium mantenii</name>
    <dbReference type="NCBI Taxonomy" id="560555"/>
    <lineage>
        <taxon>Bacteria</taxon>
        <taxon>Bacillati</taxon>
        <taxon>Actinomycetota</taxon>
        <taxon>Actinomycetes</taxon>
        <taxon>Mycobacteriales</taxon>
        <taxon>Mycobacteriaceae</taxon>
        <taxon>Mycobacterium</taxon>
        <taxon>Mycobacterium avium complex (MAC)</taxon>
    </lineage>
</organism>
<reference evidence="1 2" key="1">
    <citation type="submission" date="2017-02" db="EMBL/GenBank/DDBJ databases">
        <title>The new phylogeny of genus Mycobacterium.</title>
        <authorList>
            <person name="Tortoli E."/>
            <person name="Trovato A."/>
            <person name="Cirillo D.M."/>
        </authorList>
    </citation>
    <scope>NUCLEOTIDE SEQUENCE [LARGE SCALE GENOMIC DNA]</scope>
    <source>
        <strain evidence="1 2">DSM 45255</strain>
    </source>
</reference>
<dbReference type="PANTHER" id="PTHR10668:SF103">
    <property type="entry name" value="PYRIDINE NUCLEOTIDE-DISULFIDE OXIDOREDUCTASE DOMAIN-CONTAINING PROTEIN 2"/>
    <property type="match status" value="1"/>
</dbReference>
<dbReference type="Gene3D" id="3.50.50.60">
    <property type="entry name" value="FAD/NAD(P)-binding domain"/>
    <property type="match status" value="1"/>
</dbReference>
<dbReference type="AlphaFoldDB" id="A0A1X0FHB0"/>
<dbReference type="RefSeq" id="WP_083098090.1">
    <property type="nucleotide sequence ID" value="NZ_AP022590.1"/>
</dbReference>
<dbReference type="Proteomes" id="UP000192760">
    <property type="component" value="Unassembled WGS sequence"/>
</dbReference>
<evidence type="ECO:0000313" key="1">
    <source>
        <dbReference type="EMBL" id="ORB00929.1"/>
    </source>
</evidence>
<comment type="caution">
    <text evidence="1">The sequence shown here is derived from an EMBL/GenBank/DDBJ whole genome shotgun (WGS) entry which is preliminary data.</text>
</comment>
<dbReference type="EMBL" id="MVHW01000032">
    <property type="protein sequence ID" value="ORB00929.1"/>
    <property type="molecule type" value="Genomic_DNA"/>
</dbReference>
<dbReference type="Pfam" id="PF13450">
    <property type="entry name" value="NAD_binding_8"/>
    <property type="match status" value="1"/>
</dbReference>
<evidence type="ECO:0008006" key="3">
    <source>
        <dbReference type="Google" id="ProtNLM"/>
    </source>
</evidence>
<name>A0A1X0FHB0_MYCNT</name>
<proteinExistence type="predicted"/>
<dbReference type="PANTHER" id="PTHR10668">
    <property type="entry name" value="PHYTOENE DEHYDROGENASE"/>
    <property type="match status" value="1"/>
</dbReference>
<evidence type="ECO:0000313" key="2">
    <source>
        <dbReference type="Proteomes" id="UP000192760"/>
    </source>
</evidence>
<gene>
    <name evidence="1" type="ORF">BST30_22045</name>
</gene>
<dbReference type="SUPFAM" id="SSF51905">
    <property type="entry name" value="FAD/NAD(P)-binding domain"/>
    <property type="match status" value="1"/>
</dbReference>
<sequence length="524" mass="54869">MSDHATEVDALVIGGGHNGLVAAAYLAGAGLRVRLLERLGHVGGAAVSAQAFDGVGVRVSRYSYLVSLLPPRIVADLVAAVRLARRPYSSYTPDPATGGRAGLLIGSPGDTFAGIGAAADAHGFADFYRRCRLVTERLWPTLLEPLHTREGSRRHVVEGGDRRAAAAWQAVIEEPIGHAIVDAVRNDVVRGVIATDALIGTFARLDDPSLTQNVCFLYHVLGGGSGDWDVPIGGMGAVTAALAAAAVRRGAEITTGADVYYVDPTGEVRYRAGGDEHLVRARFILAGVTPTVLAGLLGEQPAPAAAGAQVKVNMVLRRLPRLLDHGVTPEQAFGGTFHVNETWTQLDAAYAQAVAGQPPNPLPCEAYCHSLTDPSILSAELRDSGVQTMTVFGLHTPHSLFGGADPDALRKQLTDDVLASLNSVLAEPIQDLLLKDAQGRPCLETTTTLDLERTLGMSGGNIFHGGLSWPFAEDDDPLDTPARQWGVATAHERIMLCGSGTRRGGAVSGIGGHNAAMAVLASLS</sequence>
<protein>
    <recommendedName>
        <fullName evidence="3">FAD-dependent oxidoreductase</fullName>
    </recommendedName>
</protein>
<accession>A0A1X0FHB0</accession>
<dbReference type="STRING" id="560555.BST30_22045"/>
<dbReference type="InterPro" id="IPR036188">
    <property type="entry name" value="FAD/NAD-bd_sf"/>
</dbReference>
<dbReference type="GO" id="GO:0005829">
    <property type="term" value="C:cytosol"/>
    <property type="evidence" value="ECO:0007669"/>
    <property type="project" value="TreeGrafter"/>
</dbReference>